<dbReference type="AlphaFoldDB" id="A0A1D3L9Y7"/>
<dbReference type="Proteomes" id="UP000195879">
    <property type="component" value="Unassembled WGS sequence"/>
</dbReference>
<dbReference type="InterPro" id="IPR023393">
    <property type="entry name" value="START-like_dom_sf"/>
</dbReference>
<dbReference type="NCBIfam" id="TIGR01599">
    <property type="entry name" value="PYST-A"/>
    <property type="match status" value="1"/>
</dbReference>
<feature type="region of interest" description="Disordered" evidence="1">
    <location>
        <begin position="187"/>
        <end position="275"/>
    </location>
</feature>
<feature type="signal peptide" evidence="2">
    <location>
        <begin position="1"/>
        <end position="25"/>
    </location>
</feature>
<evidence type="ECO:0000313" key="3">
    <source>
        <dbReference type="EMBL" id="SCL92999.1"/>
    </source>
</evidence>
<reference evidence="3 4" key="1">
    <citation type="submission" date="2016-08" db="EMBL/GenBank/DDBJ databases">
        <authorList>
            <consortium name="Pathogen Informatics"/>
        </authorList>
    </citation>
    <scope>NUCLEOTIDE SEQUENCE [LARGE SCALE GENOMIC DNA]</scope>
    <source>
        <strain evidence="3 4">DK</strain>
    </source>
</reference>
<keyword evidence="2" id="KW-0732">Signal</keyword>
<evidence type="ECO:0000256" key="1">
    <source>
        <dbReference type="SAM" id="MobiDB-lite"/>
    </source>
</evidence>
<dbReference type="SUPFAM" id="SSF55961">
    <property type="entry name" value="Bet v1-like"/>
    <property type="match status" value="1"/>
</dbReference>
<sequence>MNKGYIKVVLALLSVAGYMENVAFASDRAPSTNSSNEETKQQLSLNTEEDKEQLSIGSEEDKQQLSTGSEEDKQQLSTGSEEDKQQLFINFEEIKKKVSFRAKKPKRKVSFRTKEFKHQVSFAPKKTKHQVSSTPKKGKYQPRFDPRGCRHHRGFEPKRCGQQAHFGPRECMHDLFFGPRGFIHQLTSKTKKGKQQPPFKPKKAKKQAPSKPKEAKKQAPSKPKEAKQQVSSEPKEVKQQVSIGSEEVNPQLATGSEEVKQQISSKPKKAKKQISIDPEEAKEAADVMAEALALAQKHAKHTKNYKLYYMKDEEAILHFKTVNYIDIGKLVFTIPNPDSYDGIVNMLWDPNGIKNYDNLFDKGKFYRTYNENLVILQQRYRNPNKRRVTYCHALASKFQLSEDETAIVFASSDINGPDDDGDDYGKYENPIVESANTFNPKFNSEQYIENEKLSQMYINLKAFFIKKENDYVKITHISSIDHDASIYATPDLLKWLTSQKMINAIKLRGIFKKE</sequence>
<dbReference type="Gene3D" id="1.20.120.20">
    <property type="entry name" value="Apolipoprotein"/>
    <property type="match status" value="1"/>
</dbReference>
<evidence type="ECO:0000313" key="4">
    <source>
        <dbReference type="Proteomes" id="UP000195879"/>
    </source>
</evidence>
<dbReference type="Gene3D" id="3.30.530.20">
    <property type="match status" value="1"/>
</dbReference>
<name>A0A1D3L9Y7_PLACE</name>
<proteinExistence type="predicted"/>
<organism evidence="3 4">
    <name type="scientific">Plasmodium chabaudi adami</name>
    <dbReference type="NCBI Taxonomy" id="5826"/>
    <lineage>
        <taxon>Eukaryota</taxon>
        <taxon>Sar</taxon>
        <taxon>Alveolata</taxon>
        <taxon>Apicomplexa</taxon>
        <taxon>Aconoidasida</taxon>
        <taxon>Haemosporida</taxon>
        <taxon>Plasmodiidae</taxon>
        <taxon>Plasmodium</taxon>
        <taxon>Plasmodium (Vinckeia)</taxon>
    </lineage>
</organism>
<dbReference type="EMBL" id="FMIO01000399">
    <property type="protein sequence ID" value="SCL92999.1"/>
    <property type="molecule type" value="Genomic_DNA"/>
</dbReference>
<evidence type="ECO:0000256" key="2">
    <source>
        <dbReference type="SAM" id="SignalP"/>
    </source>
</evidence>
<gene>
    <name evidence="3" type="ORF">PCHDK_000531700</name>
</gene>
<protein>
    <submittedName>
        <fullName evidence="3">Fam-a protein</fullName>
    </submittedName>
</protein>
<feature type="region of interest" description="Disordered" evidence="1">
    <location>
        <begin position="27"/>
        <end position="82"/>
    </location>
</feature>
<accession>A0A1D3L9Y7</accession>
<dbReference type="SUPFAM" id="SSF47162">
    <property type="entry name" value="Apolipoprotein"/>
    <property type="match status" value="1"/>
</dbReference>
<feature type="region of interest" description="Disordered" evidence="1">
    <location>
        <begin position="121"/>
        <end position="150"/>
    </location>
</feature>
<feature type="compositionally biased region" description="Basic residues" evidence="1">
    <location>
        <begin position="189"/>
        <end position="208"/>
    </location>
</feature>
<dbReference type="InterPro" id="IPR006486">
    <property type="entry name" value="PYST_A"/>
</dbReference>
<feature type="compositionally biased region" description="Polar residues" evidence="1">
    <location>
        <begin position="29"/>
        <end position="46"/>
    </location>
</feature>
<feature type="chain" id="PRO_5008917464" evidence="2">
    <location>
        <begin position="26"/>
        <end position="514"/>
    </location>
</feature>
<feature type="compositionally biased region" description="Basic and acidic residues" evidence="1">
    <location>
        <begin position="211"/>
        <end position="238"/>
    </location>
</feature>